<keyword evidence="4 10" id="KW-0812">Transmembrane</keyword>
<comment type="similarity">
    <text evidence="2">Belongs to the nicastrin family.</text>
</comment>
<dbReference type="Pfam" id="PF18266">
    <property type="entry name" value="Ncstrn_small"/>
    <property type="match status" value="1"/>
</dbReference>
<protein>
    <recommendedName>
        <fullName evidence="3">Nicastrin</fullName>
    </recommendedName>
</protein>
<evidence type="ECO:0000256" key="11">
    <source>
        <dbReference type="SAM" id="SignalP"/>
    </source>
</evidence>
<feature type="transmembrane region" description="Helical" evidence="10">
    <location>
        <begin position="678"/>
        <end position="698"/>
    </location>
</feature>
<gene>
    <name evidence="13" type="ORF">CHS0354_042457</name>
</gene>
<reference evidence="13" key="2">
    <citation type="journal article" date="2021" name="Genome Biol. Evol.">
        <title>Developing a high-quality reference genome for a parasitic bivalve with doubly uniparental inheritance (Bivalvia: Unionida).</title>
        <authorList>
            <person name="Smith C.H."/>
        </authorList>
    </citation>
    <scope>NUCLEOTIDE SEQUENCE</scope>
    <source>
        <strain evidence="13">CHS0354</strain>
        <tissue evidence="13">Mantle</tissue>
    </source>
</reference>
<keyword evidence="14" id="KW-1185">Reference proteome</keyword>
<evidence type="ECO:0000256" key="2">
    <source>
        <dbReference type="ARBA" id="ARBA00007717"/>
    </source>
</evidence>
<keyword evidence="5 11" id="KW-0732">Signal</keyword>
<dbReference type="GO" id="GO:0016485">
    <property type="term" value="P:protein processing"/>
    <property type="evidence" value="ECO:0007669"/>
    <property type="project" value="InterPro"/>
</dbReference>
<proteinExistence type="inferred from homology"/>
<evidence type="ECO:0000256" key="3">
    <source>
        <dbReference type="ARBA" id="ARBA00015303"/>
    </source>
</evidence>
<evidence type="ECO:0000313" key="14">
    <source>
        <dbReference type="Proteomes" id="UP001195483"/>
    </source>
</evidence>
<dbReference type="Gene3D" id="3.40.630.10">
    <property type="entry name" value="Zn peptidases"/>
    <property type="match status" value="1"/>
</dbReference>
<evidence type="ECO:0000256" key="5">
    <source>
        <dbReference type="ARBA" id="ARBA00022729"/>
    </source>
</evidence>
<dbReference type="GO" id="GO:0007220">
    <property type="term" value="P:Notch receptor processing"/>
    <property type="evidence" value="ECO:0007669"/>
    <property type="project" value="TreeGrafter"/>
</dbReference>
<organism evidence="13 14">
    <name type="scientific">Potamilus streckersoni</name>
    <dbReference type="NCBI Taxonomy" id="2493646"/>
    <lineage>
        <taxon>Eukaryota</taxon>
        <taxon>Metazoa</taxon>
        <taxon>Spiralia</taxon>
        <taxon>Lophotrochozoa</taxon>
        <taxon>Mollusca</taxon>
        <taxon>Bivalvia</taxon>
        <taxon>Autobranchia</taxon>
        <taxon>Heteroconchia</taxon>
        <taxon>Palaeoheterodonta</taxon>
        <taxon>Unionida</taxon>
        <taxon>Unionoidea</taxon>
        <taxon>Unionidae</taxon>
        <taxon>Ambleminae</taxon>
        <taxon>Lampsilini</taxon>
        <taxon>Potamilus</taxon>
    </lineage>
</organism>
<dbReference type="AlphaFoldDB" id="A0AAE0S9K2"/>
<comment type="subcellular location">
    <subcellularLocation>
        <location evidence="1">Membrane</location>
        <topology evidence="1">Single-pass type I membrane protein</topology>
    </subcellularLocation>
</comment>
<dbReference type="SUPFAM" id="SSF53187">
    <property type="entry name" value="Zn-dependent exopeptidases"/>
    <property type="match status" value="1"/>
</dbReference>
<dbReference type="GO" id="GO:0007219">
    <property type="term" value="P:Notch signaling pathway"/>
    <property type="evidence" value="ECO:0007669"/>
    <property type="project" value="UniProtKB-KW"/>
</dbReference>
<evidence type="ECO:0000256" key="4">
    <source>
        <dbReference type="ARBA" id="ARBA00022692"/>
    </source>
</evidence>
<evidence type="ECO:0000313" key="13">
    <source>
        <dbReference type="EMBL" id="KAK3587673.1"/>
    </source>
</evidence>
<keyword evidence="7 10" id="KW-1133">Transmembrane helix</keyword>
<dbReference type="InterPro" id="IPR041084">
    <property type="entry name" value="Ncstrn_small"/>
</dbReference>
<evidence type="ECO:0000259" key="12">
    <source>
        <dbReference type="Pfam" id="PF18266"/>
    </source>
</evidence>
<evidence type="ECO:0000256" key="7">
    <source>
        <dbReference type="ARBA" id="ARBA00022989"/>
    </source>
</evidence>
<feature type="signal peptide" evidence="11">
    <location>
        <begin position="1"/>
        <end position="24"/>
    </location>
</feature>
<dbReference type="EMBL" id="JAEAOA010002355">
    <property type="protein sequence ID" value="KAK3587673.1"/>
    <property type="molecule type" value="Genomic_DNA"/>
</dbReference>
<evidence type="ECO:0000256" key="1">
    <source>
        <dbReference type="ARBA" id="ARBA00004479"/>
    </source>
</evidence>
<feature type="domain" description="Nicastrin small lobe" evidence="12">
    <location>
        <begin position="40"/>
        <end position="217"/>
    </location>
</feature>
<dbReference type="GO" id="GO:0005886">
    <property type="term" value="C:plasma membrane"/>
    <property type="evidence" value="ECO:0007669"/>
    <property type="project" value="TreeGrafter"/>
</dbReference>
<feature type="chain" id="PRO_5041926236" description="Nicastrin" evidence="11">
    <location>
        <begin position="25"/>
        <end position="723"/>
    </location>
</feature>
<dbReference type="PANTHER" id="PTHR21092:SF0">
    <property type="entry name" value="NICASTRIN"/>
    <property type="match status" value="1"/>
</dbReference>
<dbReference type="PANTHER" id="PTHR21092">
    <property type="entry name" value="NICASTRIN"/>
    <property type="match status" value="1"/>
</dbReference>
<dbReference type="Proteomes" id="UP001195483">
    <property type="component" value="Unassembled WGS sequence"/>
</dbReference>
<keyword evidence="6" id="KW-0914">Notch signaling pathway</keyword>
<evidence type="ECO:0000256" key="6">
    <source>
        <dbReference type="ARBA" id="ARBA00022976"/>
    </source>
</evidence>
<dbReference type="Pfam" id="PF05450">
    <property type="entry name" value="Nicastrin"/>
    <property type="match status" value="1"/>
</dbReference>
<comment type="caution">
    <text evidence="13">The sequence shown here is derived from an EMBL/GenBank/DDBJ whole genome shotgun (WGS) entry which is preliminary data.</text>
</comment>
<reference evidence="13" key="3">
    <citation type="submission" date="2023-05" db="EMBL/GenBank/DDBJ databases">
        <authorList>
            <person name="Smith C.H."/>
        </authorList>
    </citation>
    <scope>NUCLEOTIDE SEQUENCE</scope>
    <source>
        <strain evidence="13">CHS0354</strain>
        <tissue evidence="13">Mantle</tissue>
    </source>
</reference>
<accession>A0AAE0S9K2</accession>
<evidence type="ECO:0000256" key="10">
    <source>
        <dbReference type="SAM" id="Phobius"/>
    </source>
</evidence>
<keyword evidence="8 10" id="KW-0472">Membrane</keyword>
<evidence type="ECO:0000256" key="8">
    <source>
        <dbReference type="ARBA" id="ARBA00023136"/>
    </source>
</evidence>
<sequence length="723" mass="81225">MKTRNYHLILLSSFCILCHFQGKAVRTKNKIYISIDGRSSCFRRLNATHQIGCTSEPNGNVGVVHHISTEDDLNWLLDKGPHAPYAALMHSTNFIMDNVLRLKNSGKINGIMVIHLLENKTLTEIPPAFSPDKSCPLEQYGMYQGTNYSGCHSVKWNADGHGMMFEDFDFPIFILTNQSEVEFMIEECYRKFNQPYSDGNPRGYPLCAVELKDRMDAAKDSETCIRRTNHQQNLNPDKYCDPLGDLNVYATIKAVNNTSAYPAKSVIVAAARMDSFSMFDNVYPSADNHVSGIVALLAAAEALGKFKDKIKGSISSKDILFTFLNGEAFDYIGSSRLVYDMQRNQFPLPFSGATYLHPVTLDHISHFVEVNQLAYRDDNKLWIHTDPISRKNISVEIDSMIETLKACGNKSQVGIEEVDQSQPLPPASVQSFLKEKLFIPAVVISDHRREFTNKYYNSRFDLVSQINASYPENVNQSDWYDYVTVQAQQLTKVSTMLARFLYNLSMADSPPDNLSASKKSVTHMLYCFLISPQCELFKEILTADFSKDLSAAPYPFYVGVTIVNNHITTLIEKLLGLYVGYKMDNYTSDNCVQPGSDKVYQYMWMQGPLLENSTSRDGKCIRTTSNTSLAVSPAFTADGNIDENNWRSGRYSAWAESSWAADAISIRLFLIPNPQLEIVTLVIGMVILILSFILCFIFNKKASVIFANNVAENSSSTTSHVPS</sequence>
<keyword evidence="9" id="KW-0325">Glycoprotein</keyword>
<dbReference type="InterPro" id="IPR008710">
    <property type="entry name" value="Nicastrin"/>
</dbReference>
<name>A0AAE0S9K2_9BIVA</name>
<reference evidence="13" key="1">
    <citation type="journal article" date="2021" name="Genome Biol. Evol.">
        <title>A High-Quality Reference Genome for a Parasitic Bivalve with Doubly Uniparental Inheritance (Bivalvia: Unionida).</title>
        <authorList>
            <person name="Smith C.H."/>
        </authorList>
    </citation>
    <scope>NUCLEOTIDE SEQUENCE</scope>
    <source>
        <strain evidence="13">CHS0354</strain>
    </source>
</reference>
<evidence type="ECO:0000256" key="9">
    <source>
        <dbReference type="ARBA" id="ARBA00023180"/>
    </source>
</evidence>